<evidence type="ECO:0000259" key="12">
    <source>
        <dbReference type="PROSITE" id="PS51684"/>
    </source>
</evidence>
<dbReference type="EMBL" id="JAWJWE010000007">
    <property type="protein sequence ID" value="KAK6632563.1"/>
    <property type="molecule type" value="Genomic_DNA"/>
</dbReference>
<comment type="similarity">
    <text evidence="1">Belongs to the class I-like SAM-binding methyltransferase superfamily. TRM5/TYW2 family.</text>
</comment>
<keyword evidence="2 11" id="KW-0963">Cytoplasm</keyword>
<dbReference type="SUPFAM" id="SSF53335">
    <property type="entry name" value="S-adenosyl-L-methionine-dependent methyltransferases"/>
    <property type="match status" value="1"/>
</dbReference>
<dbReference type="InterPro" id="IPR029063">
    <property type="entry name" value="SAM-dependent_MTases_sf"/>
</dbReference>
<evidence type="ECO:0000313" key="13">
    <source>
        <dbReference type="EMBL" id="KAK6632563.1"/>
    </source>
</evidence>
<organism evidence="13 14">
    <name type="scientific">Polyplax serrata</name>
    <name type="common">Common mouse louse</name>
    <dbReference type="NCBI Taxonomy" id="468196"/>
    <lineage>
        <taxon>Eukaryota</taxon>
        <taxon>Metazoa</taxon>
        <taxon>Ecdysozoa</taxon>
        <taxon>Arthropoda</taxon>
        <taxon>Hexapoda</taxon>
        <taxon>Insecta</taxon>
        <taxon>Pterygota</taxon>
        <taxon>Neoptera</taxon>
        <taxon>Paraneoptera</taxon>
        <taxon>Psocodea</taxon>
        <taxon>Troctomorpha</taxon>
        <taxon>Phthiraptera</taxon>
        <taxon>Anoplura</taxon>
        <taxon>Polyplacidae</taxon>
        <taxon>Polyplax</taxon>
    </lineage>
</organism>
<dbReference type="Proteomes" id="UP001372834">
    <property type="component" value="Unassembled WGS sequence"/>
</dbReference>
<evidence type="ECO:0000256" key="9">
    <source>
        <dbReference type="ARBA" id="ARBA00045951"/>
    </source>
</evidence>
<accession>A0AAN8S9M2</accession>
<dbReference type="PROSITE" id="PS51684">
    <property type="entry name" value="SAM_MT_TRM5_TYW2"/>
    <property type="match status" value="1"/>
</dbReference>
<dbReference type="InterPro" id="IPR030382">
    <property type="entry name" value="MeTrfase_TRM5/TYW2"/>
</dbReference>
<evidence type="ECO:0000256" key="1">
    <source>
        <dbReference type="ARBA" id="ARBA00009775"/>
    </source>
</evidence>
<dbReference type="Pfam" id="PF25133">
    <property type="entry name" value="TYW2_N_2"/>
    <property type="match status" value="1"/>
</dbReference>
<evidence type="ECO:0000256" key="2">
    <source>
        <dbReference type="ARBA" id="ARBA00022490"/>
    </source>
</evidence>
<reference evidence="13 14" key="1">
    <citation type="submission" date="2023-10" db="EMBL/GenBank/DDBJ databases">
        <title>Genomes of two closely related lineages of the louse Polyplax serrata with different host specificities.</title>
        <authorList>
            <person name="Martinu J."/>
            <person name="Tarabai H."/>
            <person name="Stefka J."/>
            <person name="Hypsa V."/>
        </authorList>
    </citation>
    <scope>NUCLEOTIDE SEQUENCE [LARGE SCALE GENOMIC DNA]</scope>
    <source>
        <strain evidence="13">HR10_N</strain>
    </source>
</reference>
<dbReference type="Gene3D" id="3.40.50.150">
    <property type="entry name" value="Vaccinia Virus protein VP39"/>
    <property type="match status" value="1"/>
</dbReference>
<evidence type="ECO:0000256" key="6">
    <source>
        <dbReference type="ARBA" id="ARBA00022694"/>
    </source>
</evidence>
<keyword evidence="7 11" id="KW-0496">Mitochondrion</keyword>
<keyword evidence="8 11" id="KW-0539">Nucleus</keyword>
<keyword evidence="3 11" id="KW-0489">Methyltransferase</keyword>
<dbReference type="GO" id="GO:0070901">
    <property type="term" value="P:mitochondrial tRNA methylation"/>
    <property type="evidence" value="ECO:0007669"/>
    <property type="project" value="UniProtKB-ARBA"/>
</dbReference>
<proteinExistence type="inferred from homology"/>
<comment type="function">
    <text evidence="9">Involved in mitochondrial tRNA methylation. Specifically methylates the N1 position of guanosine-37 in various tRNAs. Methylation is not dependent on the nature of the nucleoside 5' of the target nucleoside. This is the first step in the biosynthesis of wybutosine (yW), a modified base adjacent to the anticodon of tRNAs and required for accurate decoding.</text>
</comment>
<dbReference type="PANTHER" id="PTHR23245">
    <property type="entry name" value="TRNA METHYLTRANSFERASE"/>
    <property type="match status" value="1"/>
</dbReference>
<feature type="binding site" evidence="11">
    <location>
        <position position="326"/>
    </location>
    <ligand>
        <name>S-adenosyl-L-methionine</name>
        <dbReference type="ChEBI" id="CHEBI:59789"/>
    </ligand>
</feature>
<dbReference type="Pfam" id="PF02475">
    <property type="entry name" value="TRM5-TYW2_MTfase"/>
    <property type="match status" value="1"/>
</dbReference>
<dbReference type="PANTHER" id="PTHR23245:SF36">
    <property type="entry name" value="TRNA (GUANINE(37)-N1)-METHYLTRANSFERASE"/>
    <property type="match status" value="1"/>
</dbReference>
<comment type="subunit">
    <text evidence="11">Monomer.</text>
</comment>
<comment type="caution">
    <text evidence="13">The sequence shown here is derived from an EMBL/GenBank/DDBJ whole genome shotgun (WGS) entry which is preliminary data.</text>
</comment>
<feature type="binding site" evidence="11">
    <location>
        <begin position="295"/>
        <end position="296"/>
    </location>
    <ligand>
        <name>S-adenosyl-L-methionine</name>
        <dbReference type="ChEBI" id="CHEBI:59789"/>
    </ligand>
</feature>
<dbReference type="EC" id="2.1.1.228" evidence="11"/>
<dbReference type="FunFam" id="3.30.300.110:FF:000001">
    <property type="entry name" value="tRNA (guanine(37)-N1)-methyltransferase"/>
    <property type="match status" value="1"/>
</dbReference>
<keyword evidence="4 11" id="KW-0808">Transferase</keyword>
<evidence type="ECO:0000256" key="4">
    <source>
        <dbReference type="ARBA" id="ARBA00022679"/>
    </source>
</evidence>
<evidence type="ECO:0000256" key="3">
    <source>
        <dbReference type="ARBA" id="ARBA00022603"/>
    </source>
</evidence>
<comment type="subcellular location">
    <subcellularLocation>
        <location evidence="11">Mitochondrion matrix</location>
    </subcellularLocation>
    <subcellularLocation>
        <location evidence="11">Nucleus</location>
    </subcellularLocation>
    <subcellularLocation>
        <location evidence="11">Cytoplasm</location>
    </subcellularLocation>
    <text evidence="11">Predominantly in the mitochondria and in the nucleus.</text>
</comment>
<evidence type="ECO:0000256" key="8">
    <source>
        <dbReference type="ARBA" id="ARBA00023242"/>
    </source>
</evidence>
<dbReference type="GO" id="GO:0005634">
    <property type="term" value="C:nucleus"/>
    <property type="evidence" value="ECO:0007669"/>
    <property type="project" value="UniProtKB-SubCell"/>
</dbReference>
<sequence>MENKICSKVGVMDLLSPPECVRAMKTLNREAFKKTIRVTYLDVEKVQMAHINEPLKKYFLKLSNMKPVHIGTKNRLFLNPLIVRSFEDFPADICGLLDNLNISSQAFGEHDITLTYANYNASSVLKAILPKGEPPLTSFSTIGHIIHLNIKEHLLDYKNVIAEVLLDKVRNAKTVVYKKNIINNVYRNFEMEILCGEPNFLTSVIEYGVKFEFDFSKVYWNPRLSTEHDRIVSLLASQDALFDVFAGVGPFAVRAAKKRCLVFANDLNPDSYKWLNHNVKLNKKCVGHITTFNKDGGDFIMSDTKENLLKIWKDKYFLGNIHIVMNLPASALTFLKYFKGLVSESDLANVDINRIKNCLPIVHCYFFVKEPEQKQAVFERDSEFKYDETIHKFHQVRSVSTGKDMYRVTFEMPFEIMVVGNSDGPASKRLCRE</sequence>
<evidence type="ECO:0000256" key="11">
    <source>
        <dbReference type="HAMAP-Rule" id="MF_03152"/>
    </source>
</evidence>
<feature type="domain" description="SAM-dependent methyltransferase TRM5/TYW2-type" evidence="12">
    <location>
        <begin position="139"/>
        <end position="414"/>
    </location>
</feature>
<dbReference type="GO" id="GO:0005759">
    <property type="term" value="C:mitochondrial matrix"/>
    <property type="evidence" value="ECO:0007669"/>
    <property type="project" value="UniProtKB-SubCell"/>
</dbReference>
<comment type="function">
    <text evidence="11">Specifically methylates the N1 position of guanosine-37 in various cytoplasmic and mitochondrial tRNAs. Methylation is not dependent on the nature of the nucleoside 5' of the target nucleoside. This is the first step in the biosynthesis of wybutosine (yW), a modified base adjacent to the anticodon of tRNAs and required for accurate decoding.</text>
</comment>
<keyword evidence="5 11" id="KW-0949">S-adenosyl-L-methionine</keyword>
<protein>
    <recommendedName>
        <fullName evidence="11">tRNA (guanine(37)-N1)-methyltransferase</fullName>
        <ecNumber evidence="11">2.1.1.228</ecNumber>
    </recommendedName>
    <alternativeName>
        <fullName evidence="11">M1G-methyltransferase</fullName>
    </alternativeName>
    <alternativeName>
        <fullName evidence="11">tRNA [GM37] methyltransferase</fullName>
    </alternativeName>
    <alternativeName>
        <fullName evidence="11">tRNA methyltransferase 5 homolog</fullName>
    </alternativeName>
</protein>
<feature type="binding site" evidence="11">
    <location>
        <begin position="266"/>
        <end position="267"/>
    </location>
    <ligand>
        <name>S-adenosyl-L-methionine</name>
        <dbReference type="ChEBI" id="CHEBI:59789"/>
    </ligand>
</feature>
<dbReference type="GO" id="GO:0002939">
    <property type="term" value="P:tRNA N1-guanine methylation"/>
    <property type="evidence" value="ECO:0007669"/>
    <property type="project" value="TreeGrafter"/>
</dbReference>
<feature type="binding site" evidence="11">
    <location>
        <position position="228"/>
    </location>
    <ligand>
        <name>S-adenosyl-L-methionine</name>
        <dbReference type="ChEBI" id="CHEBI:59789"/>
    </ligand>
</feature>
<dbReference type="InterPro" id="IPR025792">
    <property type="entry name" value="tRNA_Gua_MeTrfase_euk"/>
</dbReference>
<comment type="similarity">
    <text evidence="11">Belongs to the TRM5 / TYW2 family.</text>
</comment>
<dbReference type="AlphaFoldDB" id="A0AAN8S9M2"/>
<evidence type="ECO:0000256" key="5">
    <source>
        <dbReference type="ARBA" id="ARBA00022691"/>
    </source>
</evidence>
<evidence type="ECO:0000256" key="10">
    <source>
        <dbReference type="ARBA" id="ARBA00047783"/>
    </source>
</evidence>
<comment type="catalytic activity">
    <reaction evidence="10 11">
        <text>guanosine(37) in tRNA + S-adenosyl-L-methionine = N(1)-methylguanosine(37) in tRNA + S-adenosyl-L-homocysteine + H(+)</text>
        <dbReference type="Rhea" id="RHEA:36899"/>
        <dbReference type="Rhea" id="RHEA-COMP:10145"/>
        <dbReference type="Rhea" id="RHEA-COMP:10147"/>
        <dbReference type="ChEBI" id="CHEBI:15378"/>
        <dbReference type="ChEBI" id="CHEBI:57856"/>
        <dbReference type="ChEBI" id="CHEBI:59789"/>
        <dbReference type="ChEBI" id="CHEBI:73542"/>
        <dbReference type="ChEBI" id="CHEBI:74269"/>
        <dbReference type="EC" id="2.1.1.228"/>
    </reaction>
</comment>
<keyword evidence="6 11" id="KW-0819">tRNA processing</keyword>
<gene>
    <name evidence="13" type="ORF">RUM43_013331</name>
</gene>
<dbReference type="InterPro" id="IPR056743">
    <property type="entry name" value="TRM5-TYW2-like_MTfase"/>
</dbReference>
<dbReference type="GO" id="GO:0052906">
    <property type="term" value="F:tRNA (guanine(37)-N1)-methyltransferase activity"/>
    <property type="evidence" value="ECO:0007669"/>
    <property type="project" value="UniProtKB-UniRule"/>
</dbReference>
<evidence type="ECO:0000313" key="14">
    <source>
        <dbReference type="Proteomes" id="UP001372834"/>
    </source>
</evidence>
<dbReference type="HAMAP" id="MF_03152">
    <property type="entry name" value="TRM5"/>
    <property type="match status" value="1"/>
</dbReference>
<dbReference type="InterPro" id="IPR056744">
    <property type="entry name" value="TRM5/TYW2-like_N"/>
</dbReference>
<dbReference type="Gene3D" id="3.30.300.110">
    <property type="entry name" value="Met-10+ protein-like domains"/>
    <property type="match status" value="1"/>
</dbReference>
<name>A0AAN8S9M2_POLSC</name>
<evidence type="ECO:0000256" key="7">
    <source>
        <dbReference type="ARBA" id="ARBA00023128"/>
    </source>
</evidence>